<evidence type="ECO:0000313" key="8">
    <source>
        <dbReference type="Proteomes" id="UP000616201"/>
    </source>
</evidence>
<dbReference type="PANTHER" id="PTHR43807">
    <property type="entry name" value="FI04487P"/>
    <property type="match status" value="1"/>
</dbReference>
<dbReference type="Proteomes" id="UP000616201">
    <property type="component" value="Unassembled WGS sequence"/>
</dbReference>
<dbReference type="InterPro" id="IPR051326">
    <property type="entry name" value="Kynurenine-oxoglutarate_AT"/>
</dbReference>
<evidence type="ECO:0000256" key="3">
    <source>
        <dbReference type="ARBA" id="ARBA00022576"/>
    </source>
</evidence>
<dbReference type="InterPro" id="IPR004839">
    <property type="entry name" value="Aminotransferase_I/II_large"/>
</dbReference>
<accession>A0A928UZR7</accession>
<dbReference type="CDD" id="cd00609">
    <property type="entry name" value="AAT_like"/>
    <property type="match status" value="1"/>
</dbReference>
<comment type="similarity">
    <text evidence="2">Belongs to the class-I pyridoxal-phosphate-dependent aminotransferase family.</text>
</comment>
<dbReference type="Gene3D" id="3.40.640.10">
    <property type="entry name" value="Type I PLP-dependent aspartate aminotransferase-like (Major domain)"/>
    <property type="match status" value="1"/>
</dbReference>
<dbReference type="PANTHER" id="PTHR43807:SF20">
    <property type="entry name" value="FI04487P"/>
    <property type="match status" value="1"/>
</dbReference>
<organism evidence="7 8">
    <name type="scientific">Sphingobacterium hungaricum</name>
    <dbReference type="NCBI Taxonomy" id="2082723"/>
    <lineage>
        <taxon>Bacteria</taxon>
        <taxon>Pseudomonadati</taxon>
        <taxon>Bacteroidota</taxon>
        <taxon>Sphingobacteriia</taxon>
        <taxon>Sphingobacteriales</taxon>
        <taxon>Sphingobacteriaceae</taxon>
        <taxon>Sphingobacterium</taxon>
    </lineage>
</organism>
<reference evidence="7" key="1">
    <citation type="submission" date="2018-02" db="EMBL/GenBank/DDBJ databases">
        <authorList>
            <person name="Vasarhelyi B.M."/>
            <person name="Deshmukh S."/>
            <person name="Balint B."/>
            <person name="Kukolya J."/>
        </authorList>
    </citation>
    <scope>NUCLEOTIDE SEQUENCE</scope>
    <source>
        <strain evidence="7">KB22</strain>
    </source>
</reference>
<evidence type="ECO:0000256" key="1">
    <source>
        <dbReference type="ARBA" id="ARBA00001933"/>
    </source>
</evidence>
<dbReference type="SUPFAM" id="SSF53383">
    <property type="entry name" value="PLP-dependent transferases"/>
    <property type="match status" value="1"/>
</dbReference>
<evidence type="ECO:0000259" key="6">
    <source>
        <dbReference type="Pfam" id="PF00155"/>
    </source>
</evidence>
<dbReference type="FunFam" id="3.40.640.10:FF:000033">
    <property type="entry name" value="Aspartate aminotransferase"/>
    <property type="match status" value="1"/>
</dbReference>
<dbReference type="EMBL" id="PRDK01000005">
    <property type="protein sequence ID" value="MBE8714054.1"/>
    <property type="molecule type" value="Genomic_DNA"/>
</dbReference>
<proteinExistence type="inferred from homology"/>
<dbReference type="InterPro" id="IPR015422">
    <property type="entry name" value="PyrdxlP-dep_Trfase_small"/>
</dbReference>
<dbReference type="InterPro" id="IPR015424">
    <property type="entry name" value="PyrdxlP-dep_Trfase"/>
</dbReference>
<dbReference type="GO" id="GO:0016212">
    <property type="term" value="F:kynurenine-oxoglutarate transaminase activity"/>
    <property type="evidence" value="ECO:0007669"/>
    <property type="project" value="TreeGrafter"/>
</dbReference>
<protein>
    <submittedName>
        <fullName evidence="7">Methionine aminotransferase</fullName>
    </submittedName>
</protein>
<feature type="domain" description="Aminotransferase class I/classII large" evidence="6">
    <location>
        <begin position="33"/>
        <end position="384"/>
    </location>
</feature>
<evidence type="ECO:0000256" key="2">
    <source>
        <dbReference type="ARBA" id="ARBA00007441"/>
    </source>
</evidence>
<gene>
    <name evidence="7" type="ORF">C4F49_10215</name>
</gene>
<evidence type="ECO:0000256" key="5">
    <source>
        <dbReference type="ARBA" id="ARBA00022898"/>
    </source>
</evidence>
<keyword evidence="3 7" id="KW-0032">Aminotransferase</keyword>
<dbReference type="InterPro" id="IPR015421">
    <property type="entry name" value="PyrdxlP-dep_Trfase_major"/>
</dbReference>
<evidence type="ECO:0000313" key="7">
    <source>
        <dbReference type="EMBL" id="MBE8714054.1"/>
    </source>
</evidence>
<dbReference type="Gene3D" id="3.90.1150.10">
    <property type="entry name" value="Aspartate Aminotransferase, domain 1"/>
    <property type="match status" value="1"/>
</dbReference>
<dbReference type="GO" id="GO:0030170">
    <property type="term" value="F:pyridoxal phosphate binding"/>
    <property type="evidence" value="ECO:0007669"/>
    <property type="project" value="InterPro"/>
</dbReference>
<dbReference type="Pfam" id="PF00155">
    <property type="entry name" value="Aminotran_1_2"/>
    <property type="match status" value="1"/>
</dbReference>
<dbReference type="NCBIfam" id="NF006569">
    <property type="entry name" value="PRK09082.1"/>
    <property type="match status" value="1"/>
</dbReference>
<comment type="caution">
    <text evidence="7">The sequence shown here is derived from an EMBL/GenBank/DDBJ whole genome shotgun (WGS) entry which is preliminary data.</text>
</comment>
<dbReference type="AlphaFoldDB" id="A0A928UZR7"/>
<comment type="cofactor">
    <cofactor evidence="1">
        <name>pyridoxal 5'-phosphate</name>
        <dbReference type="ChEBI" id="CHEBI:597326"/>
    </cofactor>
</comment>
<keyword evidence="8" id="KW-1185">Reference proteome</keyword>
<evidence type="ECO:0000256" key="4">
    <source>
        <dbReference type="ARBA" id="ARBA00022679"/>
    </source>
</evidence>
<keyword evidence="5" id="KW-0663">Pyridoxal phosphate</keyword>
<dbReference type="GO" id="GO:0005737">
    <property type="term" value="C:cytoplasm"/>
    <property type="evidence" value="ECO:0007669"/>
    <property type="project" value="TreeGrafter"/>
</dbReference>
<dbReference type="RefSeq" id="WP_196934217.1">
    <property type="nucleotide sequence ID" value="NZ_MU158697.1"/>
</dbReference>
<keyword evidence="4" id="KW-0808">Transferase</keyword>
<name>A0A928UZR7_9SPHI</name>
<sequence length="388" mass="44084">MTNVFQKLRIFSKLPDTQASIFSIMSECAAKENAINLSQGFPDFDCDPKLISFVNQYMTAGNNQYAPMAGLLSLRETIAEKVNFLYQKPINPDLEITITAGGTQAIFTTIAAVIQTGDEVIIFEPAYDSYRPTIELFGGKVVAVKLKSPEFKIDWEEVKSLFSERTKLMIINNPNNPSGKCLTKEDVLKLEDLVEQSNCLILSDEVYEHLVFDGRKHLSLLSSTRLAHRTFVIASFGKLIHATGWKIGYVIAPTELMIEFRKVHQFLVFSVNTPIQYAINDYLKDRNVYLQLNDFFQKKRDFLLEGLSGSRLKAIVPEGTYFLLADYSDLSEEKELTFAKRITSEYKVATIPVSAFYKDSLDQQVVRLCFAKKQETLEKAIENLIRIK</sequence>